<keyword evidence="2" id="KW-0547">Nucleotide-binding</keyword>
<dbReference type="InterPro" id="IPR003439">
    <property type="entry name" value="ABC_transporter-like_ATP-bd"/>
</dbReference>
<evidence type="ECO:0000256" key="1">
    <source>
        <dbReference type="ARBA" id="ARBA00022448"/>
    </source>
</evidence>
<keyword evidence="3" id="KW-0067">ATP-binding</keyword>
<evidence type="ECO:0000259" key="5">
    <source>
        <dbReference type="PROSITE" id="PS50893"/>
    </source>
</evidence>
<protein>
    <recommendedName>
        <fullName evidence="5">ABC transporter domain-containing protein</fullName>
    </recommendedName>
</protein>
<dbReference type="InterPro" id="IPR017871">
    <property type="entry name" value="ABC_transporter-like_CS"/>
</dbReference>
<dbReference type="PANTHER" id="PTHR42794">
    <property type="entry name" value="HEMIN IMPORT ATP-BINDING PROTEIN HMUV"/>
    <property type="match status" value="1"/>
</dbReference>
<accession>A0A381QCY6</accession>
<dbReference type="GO" id="GO:0005524">
    <property type="term" value="F:ATP binding"/>
    <property type="evidence" value="ECO:0007669"/>
    <property type="project" value="UniProtKB-KW"/>
</dbReference>
<dbReference type="EMBL" id="UINC01001294">
    <property type="protein sequence ID" value="SUZ76870.1"/>
    <property type="molecule type" value="Genomic_DNA"/>
</dbReference>
<dbReference type="Pfam" id="PF00005">
    <property type="entry name" value="ABC_tran"/>
    <property type="match status" value="1"/>
</dbReference>
<dbReference type="AlphaFoldDB" id="A0A381QCY6"/>
<dbReference type="FunFam" id="3.40.50.300:FF:000134">
    <property type="entry name" value="Iron-enterobactin ABC transporter ATP-binding protein"/>
    <property type="match status" value="1"/>
</dbReference>
<evidence type="ECO:0000256" key="3">
    <source>
        <dbReference type="ARBA" id="ARBA00022840"/>
    </source>
</evidence>
<reference evidence="6" key="1">
    <citation type="submission" date="2018-05" db="EMBL/GenBank/DDBJ databases">
        <authorList>
            <person name="Lanie J.A."/>
            <person name="Ng W.-L."/>
            <person name="Kazmierczak K.M."/>
            <person name="Andrzejewski T.M."/>
            <person name="Davidsen T.M."/>
            <person name="Wayne K.J."/>
            <person name="Tettelin H."/>
            <person name="Glass J.I."/>
            <person name="Rusch D."/>
            <person name="Podicherti R."/>
            <person name="Tsui H.-C.T."/>
            <person name="Winkler M.E."/>
        </authorList>
    </citation>
    <scope>NUCLEOTIDE SEQUENCE</scope>
</reference>
<dbReference type="PROSITE" id="PS00211">
    <property type="entry name" value="ABC_TRANSPORTER_1"/>
    <property type="match status" value="1"/>
</dbReference>
<gene>
    <name evidence="6" type="ORF">METZ01_LOCUS29724</name>
</gene>
<organism evidence="6">
    <name type="scientific">marine metagenome</name>
    <dbReference type="NCBI Taxonomy" id="408172"/>
    <lineage>
        <taxon>unclassified sequences</taxon>
        <taxon>metagenomes</taxon>
        <taxon>ecological metagenomes</taxon>
    </lineage>
</organism>
<feature type="domain" description="ABC transporter" evidence="5">
    <location>
        <begin position="1"/>
        <end position="216"/>
    </location>
</feature>
<dbReference type="InterPro" id="IPR003593">
    <property type="entry name" value="AAA+_ATPase"/>
</dbReference>
<sequence length="235" mass="25257">MSAPSGSFYAVLGPNGSGKSTLMKGLLGIVRVDQGRALIAERNISKWDRKALARVIGVVSQSETVSFPITVREMVGMGRYPHLGPLEGEGSKDRAAVHEALGVCDVAHLVNRDLSTLSGGELQRVKIARALAQEPMALILDEPTSSLDIKHEMEILELLKQSVGSGLTVILITHGLDLAARFSDRMLLLSEGQVAVEGTPDEVVNEEALAEVYGWPVKVEWEPTTGSPRVTPLRS</sequence>
<keyword evidence="1" id="KW-0813">Transport</keyword>
<dbReference type="PANTHER" id="PTHR42794:SF1">
    <property type="entry name" value="HEMIN IMPORT ATP-BINDING PROTEIN HMUV"/>
    <property type="match status" value="1"/>
</dbReference>
<evidence type="ECO:0000256" key="2">
    <source>
        <dbReference type="ARBA" id="ARBA00022741"/>
    </source>
</evidence>
<dbReference type="InterPro" id="IPR027417">
    <property type="entry name" value="P-loop_NTPase"/>
</dbReference>
<evidence type="ECO:0000256" key="4">
    <source>
        <dbReference type="ARBA" id="ARBA00022967"/>
    </source>
</evidence>
<name>A0A381QCY6_9ZZZZ</name>
<dbReference type="SMART" id="SM00382">
    <property type="entry name" value="AAA"/>
    <property type="match status" value="1"/>
</dbReference>
<dbReference type="GO" id="GO:0016887">
    <property type="term" value="F:ATP hydrolysis activity"/>
    <property type="evidence" value="ECO:0007669"/>
    <property type="project" value="InterPro"/>
</dbReference>
<keyword evidence="4" id="KW-1278">Translocase</keyword>
<evidence type="ECO:0000313" key="6">
    <source>
        <dbReference type="EMBL" id="SUZ76870.1"/>
    </source>
</evidence>
<dbReference type="SUPFAM" id="SSF52540">
    <property type="entry name" value="P-loop containing nucleoside triphosphate hydrolases"/>
    <property type="match status" value="1"/>
</dbReference>
<dbReference type="PROSITE" id="PS50893">
    <property type="entry name" value="ABC_TRANSPORTER_2"/>
    <property type="match status" value="1"/>
</dbReference>
<proteinExistence type="predicted"/>
<dbReference type="Gene3D" id="3.40.50.300">
    <property type="entry name" value="P-loop containing nucleotide triphosphate hydrolases"/>
    <property type="match status" value="1"/>
</dbReference>